<dbReference type="RefSeq" id="WP_077448566.1">
    <property type="nucleotide sequence ID" value="NZ_FUGD01000075.1"/>
</dbReference>
<evidence type="ECO:0000256" key="2">
    <source>
        <dbReference type="ARBA" id="ARBA00022722"/>
    </source>
</evidence>
<protein>
    <submittedName>
        <fullName evidence="5">VRR-NUC domain protein</fullName>
    </submittedName>
</protein>
<evidence type="ECO:0000313" key="5">
    <source>
        <dbReference type="EMBL" id="SJM37164.1"/>
    </source>
</evidence>
<dbReference type="OrthoDB" id="9793683at2"/>
<dbReference type="GO" id="GO:0016788">
    <property type="term" value="F:hydrolase activity, acting on ester bonds"/>
    <property type="evidence" value="ECO:0007669"/>
    <property type="project" value="InterPro"/>
</dbReference>
<evidence type="ECO:0000256" key="1">
    <source>
        <dbReference type="ARBA" id="ARBA00001946"/>
    </source>
</evidence>
<dbReference type="InterPro" id="IPR014883">
    <property type="entry name" value="VRR_NUC"/>
</dbReference>
<accession>A0A1R4EF88</accession>
<evidence type="ECO:0000313" key="6">
    <source>
        <dbReference type="Proteomes" id="UP000188169"/>
    </source>
</evidence>
<reference evidence="6" key="1">
    <citation type="submission" date="2017-02" db="EMBL/GenBank/DDBJ databases">
        <authorList>
            <person name="Mornico D."/>
        </authorList>
    </citation>
    <scope>NUCLEOTIDE SEQUENCE [LARGE SCALE GENOMIC DNA]</scope>
</reference>
<dbReference type="STRING" id="1945520.A1019T_01135"/>
<evidence type="ECO:0000256" key="3">
    <source>
        <dbReference type="ARBA" id="ARBA00022801"/>
    </source>
</evidence>
<comment type="cofactor">
    <cofactor evidence="1">
        <name>Mg(2+)</name>
        <dbReference type="ChEBI" id="CHEBI:18420"/>
    </cofactor>
</comment>
<dbReference type="Gene3D" id="3.40.1350.10">
    <property type="match status" value="1"/>
</dbReference>
<dbReference type="EMBL" id="FUGD01000075">
    <property type="protein sequence ID" value="SJM37164.1"/>
    <property type="molecule type" value="Genomic_DNA"/>
</dbReference>
<dbReference type="GO" id="GO:0003676">
    <property type="term" value="F:nucleic acid binding"/>
    <property type="evidence" value="ECO:0007669"/>
    <property type="project" value="InterPro"/>
</dbReference>
<proteinExistence type="predicted"/>
<name>A0A1R4EF88_9GAMM</name>
<dbReference type="GO" id="GO:0004518">
    <property type="term" value="F:nuclease activity"/>
    <property type="evidence" value="ECO:0007669"/>
    <property type="project" value="UniProtKB-KW"/>
</dbReference>
<dbReference type="Pfam" id="PF08774">
    <property type="entry name" value="VRR_NUC"/>
    <property type="match status" value="1"/>
</dbReference>
<sequence length="137" mass="15677">MRKARGLTEDQVQQVVLNWSRRQTYKSRPLFDYLHHSPNGGSRHSLEAAKFKRMGVKAGYPDLILDIAKGGYHGLRVELKRDKRSYLTKMQKERIQMLNDEGYLAVVAKGVDEAIETIQTYLNLKDKGESLEQGVAK</sequence>
<keyword evidence="3" id="KW-0378">Hydrolase</keyword>
<dbReference type="SMART" id="SM00990">
    <property type="entry name" value="VRR_NUC"/>
    <property type="match status" value="1"/>
</dbReference>
<dbReference type="AlphaFoldDB" id="A0A1R4EF88"/>
<feature type="domain" description="VRR-NUC" evidence="4">
    <location>
        <begin position="7"/>
        <end position="112"/>
    </location>
</feature>
<dbReference type="InterPro" id="IPR011856">
    <property type="entry name" value="tRNA_endonuc-like_dom_sf"/>
</dbReference>
<keyword evidence="2" id="KW-0540">Nuclease</keyword>
<keyword evidence="6" id="KW-1185">Reference proteome</keyword>
<dbReference type="Proteomes" id="UP000188169">
    <property type="component" value="Unassembled WGS sequence"/>
</dbReference>
<gene>
    <name evidence="5" type="ORF">A1019T_01135</name>
</gene>
<evidence type="ECO:0000259" key="4">
    <source>
        <dbReference type="SMART" id="SM00990"/>
    </source>
</evidence>
<organism evidence="5 6">
    <name type="scientific">Psychrobacter pasteurii</name>
    <dbReference type="NCBI Taxonomy" id="1945520"/>
    <lineage>
        <taxon>Bacteria</taxon>
        <taxon>Pseudomonadati</taxon>
        <taxon>Pseudomonadota</taxon>
        <taxon>Gammaproteobacteria</taxon>
        <taxon>Moraxellales</taxon>
        <taxon>Moraxellaceae</taxon>
        <taxon>Psychrobacter</taxon>
    </lineage>
</organism>